<organism evidence="6 7">
    <name type="scientific">Actinomadura mexicana</name>
    <dbReference type="NCBI Taxonomy" id="134959"/>
    <lineage>
        <taxon>Bacteria</taxon>
        <taxon>Bacillati</taxon>
        <taxon>Actinomycetota</taxon>
        <taxon>Actinomycetes</taxon>
        <taxon>Streptosporangiales</taxon>
        <taxon>Thermomonosporaceae</taxon>
        <taxon>Actinomadura</taxon>
    </lineage>
</organism>
<dbReference type="Proteomes" id="UP000198420">
    <property type="component" value="Unassembled WGS sequence"/>
</dbReference>
<evidence type="ECO:0000256" key="1">
    <source>
        <dbReference type="ARBA" id="ARBA00022723"/>
    </source>
</evidence>
<keyword evidence="1" id="KW-0479">Metal-binding</keyword>
<proteinExistence type="predicted"/>
<name>A0A238X2V4_9ACTN</name>
<dbReference type="PANTHER" id="PTHR33823:SF4">
    <property type="entry name" value="GENERAL STRESS PROTEIN 16O"/>
    <property type="match status" value="1"/>
</dbReference>
<dbReference type="InterPro" id="IPR037187">
    <property type="entry name" value="DnaK_N"/>
</dbReference>
<evidence type="ECO:0000256" key="4">
    <source>
        <dbReference type="PROSITE-ProRule" id="PRU00510"/>
    </source>
</evidence>
<dbReference type="AlphaFoldDB" id="A0A238X2V4"/>
<reference evidence="7" key="1">
    <citation type="submission" date="2017-06" db="EMBL/GenBank/DDBJ databases">
        <authorList>
            <person name="Varghese N."/>
            <person name="Submissions S."/>
        </authorList>
    </citation>
    <scope>NUCLEOTIDE SEQUENCE [LARGE SCALE GENOMIC DNA]</scope>
    <source>
        <strain evidence="7">DSM 44485</strain>
    </source>
</reference>
<evidence type="ECO:0000313" key="6">
    <source>
        <dbReference type="EMBL" id="SNR52169.1"/>
    </source>
</evidence>
<evidence type="ECO:0000256" key="3">
    <source>
        <dbReference type="ARBA" id="ARBA00022833"/>
    </source>
</evidence>
<dbReference type="SUPFAM" id="SSF57716">
    <property type="entry name" value="Glucocorticoid receptor-like (DNA-binding domain)"/>
    <property type="match status" value="1"/>
</dbReference>
<dbReference type="Gene3D" id="1.20.120.910">
    <property type="entry name" value="DksA, coiled-coil domain"/>
    <property type="match status" value="1"/>
</dbReference>
<dbReference type="SUPFAM" id="SSF109635">
    <property type="entry name" value="DnaK suppressor protein DksA, alpha-hairpin domain"/>
    <property type="match status" value="1"/>
</dbReference>
<dbReference type="GO" id="GO:0008270">
    <property type="term" value="F:zinc ion binding"/>
    <property type="evidence" value="ECO:0007669"/>
    <property type="project" value="UniProtKB-KW"/>
</dbReference>
<accession>A0A238X2V4</accession>
<keyword evidence="3" id="KW-0862">Zinc</keyword>
<gene>
    <name evidence="6" type="ORF">SAMN06265355_103527</name>
</gene>
<dbReference type="PROSITE" id="PS51128">
    <property type="entry name" value="ZF_DKSA_2"/>
    <property type="match status" value="1"/>
</dbReference>
<protein>
    <submittedName>
        <fullName evidence="6">Transcriptional regulator, TraR/DksA family</fullName>
    </submittedName>
</protein>
<keyword evidence="7" id="KW-1185">Reference proteome</keyword>
<dbReference type="Pfam" id="PF01258">
    <property type="entry name" value="zf-dskA_traR"/>
    <property type="match status" value="1"/>
</dbReference>
<evidence type="ECO:0000259" key="5">
    <source>
        <dbReference type="Pfam" id="PF01258"/>
    </source>
</evidence>
<sequence>MIADRVGTLKLMASLTGDWEGVVEASAQTGVDDEHDPEGATIAYERARIDASLSRARTHLADIDGALGRLRDGTYGACERCGGPVGAERLAARPAARTCIACAST</sequence>
<evidence type="ECO:0000313" key="7">
    <source>
        <dbReference type="Proteomes" id="UP000198420"/>
    </source>
</evidence>
<dbReference type="PANTHER" id="PTHR33823">
    <property type="entry name" value="RNA POLYMERASE-BINDING TRANSCRIPTION FACTOR DKSA-RELATED"/>
    <property type="match status" value="1"/>
</dbReference>
<dbReference type="InterPro" id="IPR000962">
    <property type="entry name" value="Znf_DskA_TraR"/>
</dbReference>
<dbReference type="EMBL" id="FZNP01000003">
    <property type="protein sequence ID" value="SNR52169.1"/>
    <property type="molecule type" value="Genomic_DNA"/>
</dbReference>
<feature type="domain" description="Zinc finger DksA/TraR C4-type" evidence="5">
    <location>
        <begin position="73"/>
        <end position="104"/>
    </location>
</feature>
<keyword evidence="2" id="KW-0863">Zinc-finger</keyword>
<feature type="zinc finger region" description="dksA C4-type" evidence="4">
    <location>
        <begin position="78"/>
        <end position="102"/>
    </location>
</feature>
<evidence type="ECO:0000256" key="2">
    <source>
        <dbReference type="ARBA" id="ARBA00022771"/>
    </source>
</evidence>